<dbReference type="AlphaFoldDB" id="A0A2S6HV08"/>
<reference evidence="1 2" key="1">
    <citation type="submission" date="2018-02" db="EMBL/GenBank/DDBJ databases">
        <title>Genomic Encyclopedia of Archaeal and Bacterial Type Strains, Phase II (KMG-II): from individual species to whole genera.</title>
        <authorList>
            <person name="Goeker M."/>
        </authorList>
    </citation>
    <scope>NUCLEOTIDE SEQUENCE [LARGE SCALE GENOMIC DNA]</scope>
    <source>
        <strain evidence="1 2">DSM 3808</strain>
    </source>
</reference>
<organism evidence="1 2">
    <name type="scientific">Lacrimispora xylanisolvens</name>
    <dbReference type="NCBI Taxonomy" id="384636"/>
    <lineage>
        <taxon>Bacteria</taxon>
        <taxon>Bacillati</taxon>
        <taxon>Bacillota</taxon>
        <taxon>Clostridia</taxon>
        <taxon>Lachnospirales</taxon>
        <taxon>Lachnospiraceae</taxon>
        <taxon>Lacrimispora</taxon>
    </lineage>
</organism>
<sequence>MNNGYLYASNANIAGIITATSGTIGGWTIDGNSLVGTNASYIKGGRINIGNGFFYVSDSEIYMGDFYITYTDRALFMSTDQYSGMSASTASNRFALWGGYNGGNPTAINNYVFTVSGIQAYAKELTITGDHGGKVGL</sequence>
<keyword evidence="2" id="KW-1185">Reference proteome</keyword>
<name>A0A2S6HV08_9FIRM</name>
<protein>
    <submittedName>
        <fullName evidence="1">Uncharacterized protein</fullName>
    </submittedName>
</protein>
<gene>
    <name evidence="1" type="ORF">BXY41_104487</name>
</gene>
<proteinExistence type="predicted"/>
<accession>A0A2S6HV08</accession>
<comment type="caution">
    <text evidence="1">The sequence shown here is derived from an EMBL/GenBank/DDBJ whole genome shotgun (WGS) entry which is preliminary data.</text>
</comment>
<evidence type="ECO:0000313" key="2">
    <source>
        <dbReference type="Proteomes" id="UP000237749"/>
    </source>
</evidence>
<dbReference type="EMBL" id="PTJA01000004">
    <property type="protein sequence ID" value="PPK81683.1"/>
    <property type="molecule type" value="Genomic_DNA"/>
</dbReference>
<dbReference type="Proteomes" id="UP000237749">
    <property type="component" value="Unassembled WGS sequence"/>
</dbReference>
<evidence type="ECO:0000313" key="1">
    <source>
        <dbReference type="EMBL" id="PPK81683.1"/>
    </source>
</evidence>